<evidence type="ECO:0000313" key="3">
    <source>
        <dbReference type="Proteomes" id="UP001608902"/>
    </source>
</evidence>
<keyword evidence="3" id="KW-1185">Reference proteome</keyword>
<organism evidence="2 3">
    <name type="scientific">Gnathostoma spinigerum</name>
    <dbReference type="NCBI Taxonomy" id="75299"/>
    <lineage>
        <taxon>Eukaryota</taxon>
        <taxon>Metazoa</taxon>
        <taxon>Ecdysozoa</taxon>
        <taxon>Nematoda</taxon>
        <taxon>Chromadorea</taxon>
        <taxon>Rhabditida</taxon>
        <taxon>Spirurina</taxon>
        <taxon>Gnathostomatomorpha</taxon>
        <taxon>Gnathostomatoidea</taxon>
        <taxon>Gnathostomatidae</taxon>
        <taxon>Gnathostoma</taxon>
    </lineage>
</organism>
<accession>A0ABD6EX63</accession>
<gene>
    <name evidence="2" type="ORF">AB6A40_009458</name>
</gene>
<proteinExistence type="predicted"/>
<protein>
    <recommendedName>
        <fullName evidence="4">Chondroitin proteoglycan 3</fullName>
    </recommendedName>
</protein>
<evidence type="ECO:0000313" key="2">
    <source>
        <dbReference type="EMBL" id="MFH4982749.1"/>
    </source>
</evidence>
<evidence type="ECO:0008006" key="4">
    <source>
        <dbReference type="Google" id="ProtNLM"/>
    </source>
</evidence>
<dbReference type="Proteomes" id="UP001608902">
    <property type="component" value="Unassembled WGS sequence"/>
</dbReference>
<feature type="chain" id="PRO_5044838249" description="Chondroitin proteoglycan 3" evidence="1">
    <location>
        <begin position="17"/>
        <end position="194"/>
    </location>
</feature>
<dbReference type="InterPro" id="IPR039260">
    <property type="entry name" value="Cpg-3"/>
</dbReference>
<name>A0ABD6EX63_9BILA</name>
<keyword evidence="1" id="KW-0732">Signal</keyword>
<reference evidence="2 3" key="1">
    <citation type="submission" date="2024-08" db="EMBL/GenBank/DDBJ databases">
        <title>Gnathostoma spinigerum genome.</title>
        <authorList>
            <person name="Gonzalez-Bertolin B."/>
            <person name="Monzon S."/>
            <person name="Zaballos A."/>
            <person name="Jimenez P."/>
            <person name="Dekumyoy P."/>
            <person name="Varona S."/>
            <person name="Cuesta I."/>
            <person name="Sumanam S."/>
            <person name="Adisakwattana P."/>
            <person name="Gasser R.B."/>
            <person name="Hernandez-Gonzalez A."/>
            <person name="Young N.D."/>
            <person name="Perteguer M.J."/>
        </authorList>
    </citation>
    <scope>NUCLEOTIDE SEQUENCE [LARGE SCALE GENOMIC DNA]</scope>
    <source>
        <strain evidence="2">AL3</strain>
        <tissue evidence="2">Liver</tissue>
    </source>
</reference>
<dbReference type="AlphaFoldDB" id="A0ABD6EX63"/>
<feature type="signal peptide" evidence="1">
    <location>
        <begin position="1"/>
        <end position="16"/>
    </location>
</feature>
<dbReference type="PANTHER" id="PTHR37973">
    <property type="entry name" value="CHONDROITIN PROTEOGLYCAN 3"/>
    <property type="match status" value="1"/>
</dbReference>
<sequence>MSSAIILLILVVSSTGIQQYHEHPHSYSREHRHSYSREHPYSREHYEHYHYSKINVSLTHVHDLSMEHSSEELLNHTRYHGVTVRADDAKKCTPAAECYNDAECNGGVCLGFFLQTCNCNACVTFTQCKSDSECGGLKGACNTTNSFCDCNQGFVENGYTSSFDALFRFCNIQKCGSSNDTCLGLPCNKGTCLC</sequence>
<dbReference type="PANTHER" id="PTHR37973:SF1">
    <property type="entry name" value="DICKKOPF_N DOMAIN-CONTAINING PROTEIN"/>
    <property type="match status" value="1"/>
</dbReference>
<dbReference type="EMBL" id="JBGFUD010010007">
    <property type="protein sequence ID" value="MFH4982749.1"/>
    <property type="molecule type" value="Genomic_DNA"/>
</dbReference>
<comment type="caution">
    <text evidence="2">The sequence shown here is derived from an EMBL/GenBank/DDBJ whole genome shotgun (WGS) entry which is preliminary data.</text>
</comment>
<evidence type="ECO:0000256" key="1">
    <source>
        <dbReference type="SAM" id="SignalP"/>
    </source>
</evidence>